<evidence type="ECO:0000313" key="4">
    <source>
        <dbReference type="EMBL" id="GBN44867.1"/>
    </source>
</evidence>
<organism evidence="4 5">
    <name type="scientific">Araneus ventricosus</name>
    <name type="common">Orbweaver spider</name>
    <name type="synonym">Epeira ventricosa</name>
    <dbReference type="NCBI Taxonomy" id="182803"/>
    <lineage>
        <taxon>Eukaryota</taxon>
        <taxon>Metazoa</taxon>
        <taxon>Ecdysozoa</taxon>
        <taxon>Arthropoda</taxon>
        <taxon>Chelicerata</taxon>
        <taxon>Arachnida</taxon>
        <taxon>Araneae</taxon>
        <taxon>Araneomorphae</taxon>
        <taxon>Entelegynae</taxon>
        <taxon>Araneoidea</taxon>
        <taxon>Araneidae</taxon>
        <taxon>Araneus</taxon>
    </lineage>
</organism>
<accession>A0A4Y2P3G0</accession>
<protein>
    <submittedName>
        <fullName evidence="4">Uncharacterized protein</fullName>
    </submittedName>
</protein>
<feature type="non-terminal residue" evidence="4">
    <location>
        <position position="1"/>
    </location>
</feature>
<dbReference type="AlphaFoldDB" id="A0A4Y2P3G0"/>
<name>A0A4Y2P3G0_ARAVE</name>
<feature type="region of interest" description="Disordered" evidence="1">
    <location>
        <begin position="1"/>
        <end position="22"/>
    </location>
</feature>
<proteinExistence type="predicted"/>
<keyword evidence="5" id="KW-1185">Reference proteome</keyword>
<evidence type="ECO:0000256" key="1">
    <source>
        <dbReference type="SAM" id="MobiDB-lite"/>
    </source>
</evidence>
<dbReference type="Proteomes" id="UP000499080">
    <property type="component" value="Unassembled WGS sequence"/>
</dbReference>
<dbReference type="EMBL" id="BGPR01290370">
    <property type="protein sequence ID" value="GBN44749.1"/>
    <property type="molecule type" value="Genomic_DNA"/>
</dbReference>
<evidence type="ECO:0000313" key="5">
    <source>
        <dbReference type="Proteomes" id="UP000499080"/>
    </source>
</evidence>
<gene>
    <name evidence="4" type="ORF">AVEN_186276_1</name>
    <name evidence="2" type="ORF">AVEN_47652_1</name>
    <name evidence="3" type="ORF">AVEN_95463_1</name>
</gene>
<sequence length="68" mass="7789">GSSAAQRGHDEAGPGPSLPEDDLALLQQPSRHRLRRRDGKRAVVMYGNQLRIRHRVIYRAIPNSWYKL</sequence>
<reference evidence="4 5" key="1">
    <citation type="journal article" date="2019" name="Sci. Rep.">
        <title>Orb-weaving spider Araneus ventricosus genome elucidates the spidroin gene catalogue.</title>
        <authorList>
            <person name="Kono N."/>
            <person name="Nakamura H."/>
            <person name="Ohtoshi R."/>
            <person name="Moran D.A.P."/>
            <person name="Shinohara A."/>
            <person name="Yoshida Y."/>
            <person name="Fujiwara M."/>
            <person name="Mori M."/>
            <person name="Tomita M."/>
            <person name="Arakawa K."/>
        </authorList>
    </citation>
    <scope>NUCLEOTIDE SEQUENCE [LARGE SCALE GENOMIC DNA]</scope>
</reference>
<dbReference type="EMBL" id="BGPR01290424">
    <property type="protein sequence ID" value="GBN44867.1"/>
    <property type="molecule type" value="Genomic_DNA"/>
</dbReference>
<comment type="caution">
    <text evidence="4">The sequence shown here is derived from an EMBL/GenBank/DDBJ whole genome shotgun (WGS) entry which is preliminary data.</text>
</comment>
<evidence type="ECO:0000313" key="2">
    <source>
        <dbReference type="EMBL" id="GBN44749.1"/>
    </source>
</evidence>
<dbReference type="EMBL" id="BGPR01290391">
    <property type="protein sequence ID" value="GBN44797.1"/>
    <property type="molecule type" value="Genomic_DNA"/>
</dbReference>
<evidence type="ECO:0000313" key="3">
    <source>
        <dbReference type="EMBL" id="GBN44797.1"/>
    </source>
</evidence>